<evidence type="ECO:0000256" key="1">
    <source>
        <dbReference type="SAM" id="Phobius"/>
    </source>
</evidence>
<keyword evidence="1" id="KW-1133">Transmembrane helix</keyword>
<comment type="caution">
    <text evidence="2">The sequence shown here is derived from an EMBL/GenBank/DDBJ whole genome shotgun (WGS) entry which is preliminary data.</text>
</comment>
<evidence type="ECO:0000313" key="3">
    <source>
        <dbReference type="Proteomes" id="UP001488838"/>
    </source>
</evidence>
<sequence>MARKGSFGSHQVISLFTFAVGVNICLGFTASRIKRAEWDEGPLPGKSSS</sequence>
<feature type="transmembrane region" description="Helical" evidence="1">
    <location>
        <begin position="12"/>
        <end position="33"/>
    </location>
</feature>
<reference evidence="2 3" key="1">
    <citation type="journal article" date="2023" name="bioRxiv">
        <title>Conserved and derived expression patterns and positive selection on dental genes reveal complex evolutionary context of ever-growing rodent molars.</title>
        <authorList>
            <person name="Calamari Z.T."/>
            <person name="Song A."/>
            <person name="Cohen E."/>
            <person name="Akter M."/>
            <person name="Roy R.D."/>
            <person name="Hallikas O."/>
            <person name="Christensen M.M."/>
            <person name="Li P."/>
            <person name="Marangoni P."/>
            <person name="Jernvall J."/>
            <person name="Klein O.D."/>
        </authorList>
    </citation>
    <scope>NUCLEOTIDE SEQUENCE [LARGE SCALE GENOMIC DNA]</scope>
    <source>
        <strain evidence="2">V071</strain>
    </source>
</reference>
<dbReference type="EMBL" id="JBBHLL010000039">
    <property type="protein sequence ID" value="KAK7825594.1"/>
    <property type="molecule type" value="Genomic_DNA"/>
</dbReference>
<keyword evidence="1" id="KW-0812">Transmembrane</keyword>
<protein>
    <submittedName>
        <fullName evidence="2">Uncharacterized protein</fullName>
    </submittedName>
</protein>
<proteinExistence type="predicted"/>
<keyword evidence="3" id="KW-1185">Reference proteome</keyword>
<dbReference type="AlphaFoldDB" id="A0AAW0JFL5"/>
<accession>A0AAW0JFL5</accession>
<organism evidence="2 3">
    <name type="scientific">Myodes glareolus</name>
    <name type="common">Bank vole</name>
    <name type="synonym">Clethrionomys glareolus</name>
    <dbReference type="NCBI Taxonomy" id="447135"/>
    <lineage>
        <taxon>Eukaryota</taxon>
        <taxon>Metazoa</taxon>
        <taxon>Chordata</taxon>
        <taxon>Craniata</taxon>
        <taxon>Vertebrata</taxon>
        <taxon>Euteleostomi</taxon>
        <taxon>Mammalia</taxon>
        <taxon>Eutheria</taxon>
        <taxon>Euarchontoglires</taxon>
        <taxon>Glires</taxon>
        <taxon>Rodentia</taxon>
        <taxon>Myomorpha</taxon>
        <taxon>Muroidea</taxon>
        <taxon>Cricetidae</taxon>
        <taxon>Arvicolinae</taxon>
        <taxon>Myodes</taxon>
    </lineage>
</organism>
<dbReference type="Proteomes" id="UP001488838">
    <property type="component" value="Unassembled WGS sequence"/>
</dbReference>
<gene>
    <name evidence="2" type="ORF">U0070_016234</name>
</gene>
<evidence type="ECO:0000313" key="2">
    <source>
        <dbReference type="EMBL" id="KAK7825594.1"/>
    </source>
</evidence>
<keyword evidence="1" id="KW-0472">Membrane</keyword>
<name>A0AAW0JFL5_MYOGA</name>